<sequence>MKATTSKISVERILDLEGRGDECVVPTRQMAVEIHGQQTEVICQSFRDRVVVLITQVGRVGCLIQATTSVPAHYMPTRGSGESDEEGSLPPDLDGEGKESSIITSSLRKLPPPFPGTVLTRLLGTPPKGYSGLYSLYASQVASIVGWQTRGEKGATGLEACDSRPVVVGLSLKIREPSNRKEGEEELFDDEDDEGLVLDDFERERFARIMDLVIKTRVW</sequence>
<dbReference type="EMBL" id="KZ819935">
    <property type="protein sequence ID" value="PWN50405.1"/>
    <property type="molecule type" value="Genomic_DNA"/>
</dbReference>
<evidence type="ECO:0000313" key="1">
    <source>
        <dbReference type="EMBL" id="PWN50405.1"/>
    </source>
</evidence>
<reference evidence="1 2" key="1">
    <citation type="journal article" date="2018" name="Mol. Biol. Evol.">
        <title>Broad Genomic Sampling Reveals a Smut Pathogenic Ancestry of the Fungal Clade Ustilaginomycotina.</title>
        <authorList>
            <person name="Kijpornyongpan T."/>
            <person name="Mondo S.J."/>
            <person name="Barry K."/>
            <person name="Sandor L."/>
            <person name="Lee J."/>
            <person name="Lipzen A."/>
            <person name="Pangilinan J."/>
            <person name="LaButti K."/>
            <person name="Hainaut M."/>
            <person name="Henrissat B."/>
            <person name="Grigoriev I.V."/>
            <person name="Spatafora J.W."/>
            <person name="Aime M.C."/>
        </authorList>
    </citation>
    <scope>NUCLEOTIDE SEQUENCE [LARGE SCALE GENOMIC DNA]</scope>
    <source>
        <strain evidence="1 2">SA 807</strain>
    </source>
</reference>
<name>A0ACD0NX42_9BASI</name>
<proteinExistence type="predicted"/>
<gene>
    <name evidence="1" type="ORF">IE53DRAFT_387280</name>
</gene>
<accession>A0ACD0NX42</accession>
<dbReference type="Proteomes" id="UP000245626">
    <property type="component" value="Unassembled WGS sequence"/>
</dbReference>
<organism evidence="1 2">
    <name type="scientific">Violaceomyces palustris</name>
    <dbReference type="NCBI Taxonomy" id="1673888"/>
    <lineage>
        <taxon>Eukaryota</taxon>
        <taxon>Fungi</taxon>
        <taxon>Dikarya</taxon>
        <taxon>Basidiomycota</taxon>
        <taxon>Ustilaginomycotina</taxon>
        <taxon>Ustilaginomycetes</taxon>
        <taxon>Violaceomycetales</taxon>
        <taxon>Violaceomycetaceae</taxon>
        <taxon>Violaceomyces</taxon>
    </lineage>
</organism>
<protein>
    <submittedName>
        <fullName evidence="1">Uncharacterized protein</fullName>
    </submittedName>
</protein>
<keyword evidence="2" id="KW-1185">Reference proteome</keyword>
<evidence type="ECO:0000313" key="2">
    <source>
        <dbReference type="Proteomes" id="UP000245626"/>
    </source>
</evidence>